<dbReference type="GO" id="GO:0008168">
    <property type="term" value="F:methyltransferase activity"/>
    <property type="evidence" value="ECO:0007669"/>
    <property type="project" value="UniProtKB-KW"/>
</dbReference>
<dbReference type="EMBL" id="JAMFTH010000001">
    <property type="protein sequence ID" value="MCP8898886.1"/>
    <property type="molecule type" value="Genomic_DNA"/>
</dbReference>
<proteinExistence type="predicted"/>
<reference evidence="3" key="1">
    <citation type="submission" date="2022-05" db="EMBL/GenBank/DDBJ databases">
        <authorList>
            <person name="Sun H.-N."/>
        </authorList>
    </citation>
    <scope>NUCLEOTIDE SEQUENCE</scope>
    <source>
        <strain evidence="3">HB14</strain>
    </source>
</reference>
<accession>A0A9X2KSJ6</accession>
<dbReference type="GO" id="GO:0032259">
    <property type="term" value="P:methylation"/>
    <property type="evidence" value="ECO:0007669"/>
    <property type="project" value="UniProtKB-KW"/>
</dbReference>
<protein>
    <submittedName>
        <fullName evidence="3">Methyltransferase domain-containing protein</fullName>
    </submittedName>
</protein>
<dbReference type="SUPFAM" id="SSF53335">
    <property type="entry name" value="S-adenosyl-L-methionine-dependent methyltransferases"/>
    <property type="match status" value="1"/>
</dbReference>
<gene>
    <name evidence="3" type="ORF">M6D89_06195</name>
</gene>
<dbReference type="PANTHER" id="PTHR43317:SF1">
    <property type="entry name" value="THERMOSPERMINE SYNTHASE ACAULIS5"/>
    <property type="match status" value="1"/>
</dbReference>
<dbReference type="Proteomes" id="UP001139319">
    <property type="component" value="Unassembled WGS sequence"/>
</dbReference>
<keyword evidence="3" id="KW-0808">Transferase</keyword>
<feature type="domain" description="Methyltransferase" evidence="2">
    <location>
        <begin position="62"/>
        <end position="149"/>
    </location>
</feature>
<dbReference type="Gene3D" id="3.40.50.150">
    <property type="entry name" value="Vaccinia Virus protein VP39"/>
    <property type="match status" value="1"/>
</dbReference>
<dbReference type="InterPro" id="IPR029063">
    <property type="entry name" value="SAM-dependent_MTases_sf"/>
</dbReference>
<dbReference type="GO" id="GO:0006596">
    <property type="term" value="P:polyamine biosynthetic process"/>
    <property type="evidence" value="ECO:0007669"/>
    <property type="project" value="UniProtKB-KW"/>
</dbReference>
<keyword evidence="4" id="KW-1185">Reference proteome</keyword>
<sequence>MIVAQLTDEWGQVCQVRRAGRSLRLYTDGVFHSQYHPQRLLEDNLWDLLWLPTLAQPEVKRVLVLGVGGGAVMRKLNQLYPEALVIGVDISAAHLTLARDYFGVRGPQMSLYAADALEFVRFYRGPRFDVIVDDLFVGSGSEPTRVQAVDEHWCNALTRLLSPNGLWVVNFASGKELMDSFAIKNRALFPAAFSLAHRRYENGFGAFYRRRLGSVYPTIASRLAEHGCQLSDQVVIRSAR</sequence>
<comment type="caution">
    <text evidence="3">The sequence shown here is derived from an EMBL/GenBank/DDBJ whole genome shotgun (WGS) entry which is preliminary data.</text>
</comment>
<reference evidence="3" key="2">
    <citation type="submission" date="2023-01" db="EMBL/GenBank/DDBJ databases">
        <title>Gilvimarinus xylanilyticus HB14 isolated from Caulerpa lentillifera aquaculture base in Hainan, China.</title>
        <authorList>
            <person name="Zhang Y.-J."/>
        </authorList>
    </citation>
    <scope>NUCLEOTIDE SEQUENCE</scope>
    <source>
        <strain evidence="3">HB14</strain>
    </source>
</reference>
<name>A0A9X2KSJ6_9GAMM</name>
<dbReference type="PANTHER" id="PTHR43317">
    <property type="entry name" value="THERMOSPERMINE SYNTHASE ACAULIS5"/>
    <property type="match status" value="1"/>
</dbReference>
<dbReference type="InterPro" id="IPR041698">
    <property type="entry name" value="Methyltransf_25"/>
</dbReference>
<evidence type="ECO:0000313" key="4">
    <source>
        <dbReference type="Proteomes" id="UP001139319"/>
    </source>
</evidence>
<dbReference type="RefSeq" id="WP_253967153.1">
    <property type="nucleotide sequence ID" value="NZ_JAMFTH010000001.1"/>
</dbReference>
<keyword evidence="1" id="KW-0620">Polyamine biosynthesis</keyword>
<evidence type="ECO:0000256" key="1">
    <source>
        <dbReference type="ARBA" id="ARBA00023115"/>
    </source>
</evidence>
<keyword evidence="3" id="KW-0489">Methyltransferase</keyword>
<dbReference type="Pfam" id="PF13649">
    <property type="entry name" value="Methyltransf_25"/>
    <property type="match status" value="1"/>
</dbReference>
<organism evidence="3 4">
    <name type="scientific">Gilvimarinus xylanilyticus</name>
    <dbReference type="NCBI Taxonomy" id="2944139"/>
    <lineage>
        <taxon>Bacteria</taxon>
        <taxon>Pseudomonadati</taxon>
        <taxon>Pseudomonadota</taxon>
        <taxon>Gammaproteobacteria</taxon>
        <taxon>Cellvibrionales</taxon>
        <taxon>Cellvibrionaceae</taxon>
        <taxon>Gilvimarinus</taxon>
    </lineage>
</organism>
<evidence type="ECO:0000313" key="3">
    <source>
        <dbReference type="EMBL" id="MCP8898886.1"/>
    </source>
</evidence>
<dbReference type="AlphaFoldDB" id="A0A9X2KSJ6"/>
<dbReference type="CDD" id="cd02440">
    <property type="entry name" value="AdoMet_MTases"/>
    <property type="match status" value="1"/>
</dbReference>
<evidence type="ECO:0000259" key="2">
    <source>
        <dbReference type="Pfam" id="PF13649"/>
    </source>
</evidence>